<dbReference type="Proteomes" id="UP000320672">
    <property type="component" value="Chromosome"/>
</dbReference>
<feature type="transmembrane region" description="Helical" evidence="1">
    <location>
        <begin position="66"/>
        <end position="84"/>
    </location>
</feature>
<sequence>MNGFGILSDFHFLRPWLLLALPLVTVLWWFWQRHSDPLKGWRDQMDEDLLIALTVGQSKTKLNGEVLILLVWWLMVLAIAGPTWRLEPSPFADDASPLMLVLKADQSMDRPNPAPARLERAKLKIADIAKTRAGQPLGLIVYAGSAHLVLPPTRDTDVVVQMVRDIETGIMPKPGDRLDEAIREAGIDMKDQGGAVLVLADSIATDAGQLRKALTAIPNTPVHVLAITPPGSPEYGTLETACQAMHATMHDLSIDDSDVDAVIRSVARSPQSKAGQSTNRWQEAGWYLVPGIVLLLAFSLRRQTSPKAEMT</sequence>
<evidence type="ECO:0000256" key="1">
    <source>
        <dbReference type="SAM" id="Phobius"/>
    </source>
</evidence>
<organism evidence="3 4">
    <name type="scientific">Roseimaritima multifibrata</name>
    <dbReference type="NCBI Taxonomy" id="1930274"/>
    <lineage>
        <taxon>Bacteria</taxon>
        <taxon>Pseudomonadati</taxon>
        <taxon>Planctomycetota</taxon>
        <taxon>Planctomycetia</taxon>
        <taxon>Pirellulales</taxon>
        <taxon>Pirellulaceae</taxon>
        <taxon>Roseimaritima</taxon>
    </lineage>
</organism>
<dbReference type="PANTHER" id="PTHR22550:SF14">
    <property type="entry name" value="VWFA DOMAIN-CONTAINING PROTEIN"/>
    <property type="match status" value="1"/>
</dbReference>
<keyword evidence="4" id="KW-1185">Reference proteome</keyword>
<dbReference type="InterPro" id="IPR050768">
    <property type="entry name" value="UPF0353/GerABKA_families"/>
</dbReference>
<dbReference type="SUPFAM" id="SSF53300">
    <property type="entry name" value="vWA-like"/>
    <property type="match status" value="1"/>
</dbReference>
<evidence type="ECO:0000313" key="3">
    <source>
        <dbReference type="EMBL" id="QDS93839.1"/>
    </source>
</evidence>
<dbReference type="InterPro" id="IPR002035">
    <property type="entry name" value="VWF_A"/>
</dbReference>
<dbReference type="PANTHER" id="PTHR22550">
    <property type="entry name" value="SPORE GERMINATION PROTEIN"/>
    <property type="match status" value="1"/>
</dbReference>
<dbReference type="KEGG" id="rml:FF011L_26130"/>
<protein>
    <recommendedName>
        <fullName evidence="2">VWFA domain-containing protein</fullName>
    </recommendedName>
</protein>
<keyword evidence="1" id="KW-1133">Transmembrane helix</keyword>
<dbReference type="AlphaFoldDB" id="A0A517MG32"/>
<gene>
    <name evidence="3" type="ORF">FF011L_26130</name>
</gene>
<dbReference type="Gene3D" id="3.40.50.410">
    <property type="entry name" value="von Willebrand factor, type A domain"/>
    <property type="match status" value="1"/>
</dbReference>
<feature type="transmembrane region" description="Helical" evidence="1">
    <location>
        <begin position="12"/>
        <end position="31"/>
    </location>
</feature>
<name>A0A517MG32_9BACT</name>
<dbReference type="OrthoDB" id="9807628at2"/>
<dbReference type="Pfam" id="PF13519">
    <property type="entry name" value="VWA_2"/>
    <property type="match status" value="1"/>
</dbReference>
<dbReference type="EMBL" id="CP036262">
    <property type="protein sequence ID" value="QDS93839.1"/>
    <property type="molecule type" value="Genomic_DNA"/>
</dbReference>
<reference evidence="3 4" key="1">
    <citation type="submission" date="2019-02" db="EMBL/GenBank/DDBJ databases">
        <title>Deep-cultivation of Planctomycetes and their phenomic and genomic characterization uncovers novel biology.</title>
        <authorList>
            <person name="Wiegand S."/>
            <person name="Jogler M."/>
            <person name="Boedeker C."/>
            <person name="Pinto D."/>
            <person name="Vollmers J."/>
            <person name="Rivas-Marin E."/>
            <person name="Kohn T."/>
            <person name="Peeters S.H."/>
            <person name="Heuer A."/>
            <person name="Rast P."/>
            <person name="Oberbeckmann S."/>
            <person name="Bunk B."/>
            <person name="Jeske O."/>
            <person name="Meyerdierks A."/>
            <person name="Storesund J.E."/>
            <person name="Kallscheuer N."/>
            <person name="Luecker S."/>
            <person name="Lage O.M."/>
            <person name="Pohl T."/>
            <person name="Merkel B.J."/>
            <person name="Hornburger P."/>
            <person name="Mueller R.-W."/>
            <person name="Bruemmer F."/>
            <person name="Labrenz M."/>
            <person name="Spormann A.M."/>
            <person name="Op den Camp H."/>
            <person name="Overmann J."/>
            <person name="Amann R."/>
            <person name="Jetten M.S.M."/>
            <person name="Mascher T."/>
            <person name="Medema M.H."/>
            <person name="Devos D.P."/>
            <person name="Kaster A.-K."/>
            <person name="Ovreas L."/>
            <person name="Rohde M."/>
            <person name="Galperin M.Y."/>
            <person name="Jogler C."/>
        </authorList>
    </citation>
    <scope>NUCLEOTIDE SEQUENCE [LARGE SCALE GENOMIC DNA]</scope>
    <source>
        <strain evidence="3 4">FF011L</strain>
    </source>
</reference>
<proteinExistence type="predicted"/>
<evidence type="ECO:0000313" key="4">
    <source>
        <dbReference type="Proteomes" id="UP000320672"/>
    </source>
</evidence>
<keyword evidence="1" id="KW-0812">Transmembrane</keyword>
<keyword evidence="1" id="KW-0472">Membrane</keyword>
<accession>A0A517MG32</accession>
<dbReference type="RefSeq" id="WP_145351932.1">
    <property type="nucleotide sequence ID" value="NZ_CP036262.1"/>
</dbReference>
<feature type="domain" description="VWFA" evidence="2">
    <location>
        <begin position="98"/>
        <end position="201"/>
    </location>
</feature>
<dbReference type="InterPro" id="IPR036465">
    <property type="entry name" value="vWFA_dom_sf"/>
</dbReference>
<evidence type="ECO:0000259" key="2">
    <source>
        <dbReference type="Pfam" id="PF13519"/>
    </source>
</evidence>